<dbReference type="EMBL" id="JASSZA010000011">
    <property type="protein sequence ID" value="KAK2098039.1"/>
    <property type="molecule type" value="Genomic_DNA"/>
</dbReference>
<protein>
    <submittedName>
        <fullName evidence="1">Granulocyte-macrophage colony-stimulating factor receptor subunit alpha</fullName>
    </submittedName>
</protein>
<accession>A0ABQ9ULW5</accession>
<sequence>MPHVFPDAETVPKIKDKLNDENQVEDQIIWEEFAAEEGKVYSEEILTVKEVT</sequence>
<proteinExistence type="predicted"/>
<keyword evidence="1" id="KW-0675">Receptor</keyword>
<evidence type="ECO:0000313" key="2">
    <source>
        <dbReference type="Proteomes" id="UP001266305"/>
    </source>
</evidence>
<reference evidence="1 2" key="1">
    <citation type="submission" date="2023-05" db="EMBL/GenBank/DDBJ databases">
        <title>B98-5 Cell Line De Novo Hybrid Assembly: An Optical Mapping Approach.</title>
        <authorList>
            <person name="Kananen K."/>
            <person name="Auerbach J.A."/>
            <person name="Kautto E."/>
            <person name="Blachly J.S."/>
        </authorList>
    </citation>
    <scope>NUCLEOTIDE SEQUENCE [LARGE SCALE GENOMIC DNA]</scope>
    <source>
        <strain evidence="1">B95-8</strain>
        <tissue evidence="1">Cell line</tissue>
    </source>
</reference>
<dbReference type="Proteomes" id="UP001266305">
    <property type="component" value="Unassembled WGS sequence"/>
</dbReference>
<evidence type="ECO:0000313" key="1">
    <source>
        <dbReference type="EMBL" id="KAK2098039.1"/>
    </source>
</evidence>
<comment type="caution">
    <text evidence="1">The sequence shown here is derived from an EMBL/GenBank/DDBJ whole genome shotgun (WGS) entry which is preliminary data.</text>
</comment>
<gene>
    <name evidence="1" type="primary">CSF2RA_1</name>
    <name evidence="1" type="ORF">P7K49_023490</name>
</gene>
<keyword evidence="2" id="KW-1185">Reference proteome</keyword>
<name>A0ABQ9ULW5_SAGOE</name>
<organism evidence="1 2">
    <name type="scientific">Saguinus oedipus</name>
    <name type="common">Cotton-top tamarin</name>
    <name type="synonym">Oedipomidas oedipus</name>
    <dbReference type="NCBI Taxonomy" id="9490"/>
    <lineage>
        <taxon>Eukaryota</taxon>
        <taxon>Metazoa</taxon>
        <taxon>Chordata</taxon>
        <taxon>Craniata</taxon>
        <taxon>Vertebrata</taxon>
        <taxon>Euteleostomi</taxon>
        <taxon>Mammalia</taxon>
        <taxon>Eutheria</taxon>
        <taxon>Euarchontoglires</taxon>
        <taxon>Primates</taxon>
        <taxon>Haplorrhini</taxon>
        <taxon>Platyrrhini</taxon>
        <taxon>Cebidae</taxon>
        <taxon>Callitrichinae</taxon>
        <taxon>Saguinus</taxon>
    </lineage>
</organism>